<dbReference type="SUPFAM" id="SSF54211">
    <property type="entry name" value="Ribosomal protein S5 domain 2-like"/>
    <property type="match status" value="1"/>
</dbReference>
<keyword evidence="2" id="KW-1185">Reference proteome</keyword>
<proteinExistence type="predicted"/>
<accession>A0A6L3ZE18</accession>
<dbReference type="OrthoDB" id="5288719at2"/>
<dbReference type="InterPro" id="IPR014721">
    <property type="entry name" value="Ribsml_uS5_D2-typ_fold_subgr"/>
</dbReference>
<name>A0A6L3ZE18_9FLAO</name>
<dbReference type="GO" id="GO:0016301">
    <property type="term" value="F:kinase activity"/>
    <property type="evidence" value="ECO:0007669"/>
    <property type="project" value="UniProtKB-KW"/>
</dbReference>
<evidence type="ECO:0000313" key="2">
    <source>
        <dbReference type="Proteomes" id="UP000484164"/>
    </source>
</evidence>
<dbReference type="AlphaFoldDB" id="A0A6L3ZE18"/>
<dbReference type="Gene3D" id="3.30.230.10">
    <property type="match status" value="1"/>
</dbReference>
<evidence type="ECO:0000313" key="1">
    <source>
        <dbReference type="EMBL" id="KAB2815866.1"/>
    </source>
</evidence>
<gene>
    <name evidence="1" type="ORF">F8C82_09210</name>
</gene>
<dbReference type="NCBIfam" id="NF040656">
    <property type="entry name" value="GHMP_GYDIA"/>
    <property type="match status" value="1"/>
</dbReference>
<protein>
    <submittedName>
        <fullName evidence="1">GHMP kinase</fullName>
    </submittedName>
</protein>
<dbReference type="InterPro" id="IPR047765">
    <property type="entry name" value="GHMP_GYDIA-like"/>
</dbReference>
<comment type="caution">
    <text evidence="1">The sequence shown here is derived from an EMBL/GenBank/DDBJ whole genome shotgun (WGS) entry which is preliminary data.</text>
</comment>
<dbReference type="Proteomes" id="UP000484164">
    <property type="component" value="Unassembled WGS sequence"/>
</dbReference>
<sequence>MSHSFGPKQIHASGKLMLTGEYAVLDGALAWAVPTVLGQNLSAIPSPGAGLKWQSTNSKGEAWFRGLWDSDGKLLNQNDIEVAETLHRLLMKALDLNSNPFGGWSVETQLEFPNEWGLGSSSSLVALLAHWLEVNPHELFYNTLTGSGYDVAVAYENAGVLFQLHESKPEYEVTLHHPTFADQLYFAYSGKKQNSQREVKSYSQLAPEMRQTLVDPITELTEQMHSTENFHHFCQCMSQHEEILGTIMEREVLQNTIPNLSGTIKHLGAWGGDFFLLATEDSRDLERLKAHGITTIFNWNELIL</sequence>
<dbReference type="InterPro" id="IPR020568">
    <property type="entry name" value="Ribosomal_Su5_D2-typ_SF"/>
</dbReference>
<dbReference type="RefSeq" id="WP_151693295.1">
    <property type="nucleotide sequence ID" value="NZ_BMGX01000001.1"/>
</dbReference>
<keyword evidence="1" id="KW-0418">Kinase</keyword>
<organism evidence="1 2">
    <name type="scientific">Phaeocystidibacter marisrubri</name>
    <dbReference type="NCBI Taxonomy" id="1577780"/>
    <lineage>
        <taxon>Bacteria</taxon>
        <taxon>Pseudomonadati</taxon>
        <taxon>Bacteroidota</taxon>
        <taxon>Flavobacteriia</taxon>
        <taxon>Flavobacteriales</taxon>
        <taxon>Phaeocystidibacteraceae</taxon>
        <taxon>Phaeocystidibacter</taxon>
    </lineage>
</organism>
<keyword evidence="1" id="KW-0808">Transferase</keyword>
<reference evidence="1 2" key="1">
    <citation type="submission" date="2019-10" db="EMBL/GenBank/DDBJ databases">
        <title>Genome sequence of Phaeocystidibacter marisrubri JCM30614 (type strain).</title>
        <authorList>
            <person name="Bowman J.P."/>
        </authorList>
    </citation>
    <scope>NUCLEOTIDE SEQUENCE [LARGE SCALE GENOMIC DNA]</scope>
    <source>
        <strain evidence="1 2">JCM 30614</strain>
    </source>
</reference>
<dbReference type="EMBL" id="WBVQ01000002">
    <property type="protein sequence ID" value="KAB2815866.1"/>
    <property type="molecule type" value="Genomic_DNA"/>
</dbReference>